<feature type="non-terminal residue" evidence="2">
    <location>
        <position position="74"/>
    </location>
</feature>
<name>A0ABN8IKS4_9NEOP</name>
<protein>
    <recommendedName>
        <fullName evidence="4">Secreted protein</fullName>
    </recommendedName>
</protein>
<sequence length="74" mass="8479">MQCMFYTRKAWWLIALAVLKPQNVMRLSCTKTEDKTSTISSNMTSQLQPLMSTVGDIPLQIQKRKAGQTVFKKK</sequence>
<feature type="chain" id="PRO_5046295097" description="Secreted protein" evidence="1">
    <location>
        <begin position="27"/>
        <end position="74"/>
    </location>
</feature>
<keyword evidence="3" id="KW-1185">Reference proteome</keyword>
<dbReference type="Proteomes" id="UP000837857">
    <property type="component" value="Chromosome 25"/>
</dbReference>
<proteinExistence type="predicted"/>
<keyword evidence="1" id="KW-0732">Signal</keyword>
<evidence type="ECO:0000313" key="2">
    <source>
        <dbReference type="EMBL" id="CAH2058244.1"/>
    </source>
</evidence>
<gene>
    <name evidence="2" type="ORF">IPOD504_LOCUS10507</name>
</gene>
<feature type="signal peptide" evidence="1">
    <location>
        <begin position="1"/>
        <end position="26"/>
    </location>
</feature>
<organism evidence="2 3">
    <name type="scientific">Iphiclides podalirius</name>
    <name type="common">scarce swallowtail</name>
    <dbReference type="NCBI Taxonomy" id="110791"/>
    <lineage>
        <taxon>Eukaryota</taxon>
        <taxon>Metazoa</taxon>
        <taxon>Ecdysozoa</taxon>
        <taxon>Arthropoda</taxon>
        <taxon>Hexapoda</taxon>
        <taxon>Insecta</taxon>
        <taxon>Pterygota</taxon>
        <taxon>Neoptera</taxon>
        <taxon>Endopterygota</taxon>
        <taxon>Lepidoptera</taxon>
        <taxon>Glossata</taxon>
        <taxon>Ditrysia</taxon>
        <taxon>Papilionoidea</taxon>
        <taxon>Papilionidae</taxon>
        <taxon>Papilioninae</taxon>
        <taxon>Iphiclides</taxon>
    </lineage>
</organism>
<dbReference type="EMBL" id="OW152837">
    <property type="protein sequence ID" value="CAH2058244.1"/>
    <property type="molecule type" value="Genomic_DNA"/>
</dbReference>
<evidence type="ECO:0000313" key="3">
    <source>
        <dbReference type="Proteomes" id="UP000837857"/>
    </source>
</evidence>
<reference evidence="2" key="1">
    <citation type="submission" date="2022-03" db="EMBL/GenBank/DDBJ databases">
        <authorList>
            <person name="Martin H S."/>
        </authorList>
    </citation>
    <scope>NUCLEOTIDE SEQUENCE</scope>
</reference>
<accession>A0ABN8IKS4</accession>
<evidence type="ECO:0008006" key="4">
    <source>
        <dbReference type="Google" id="ProtNLM"/>
    </source>
</evidence>
<evidence type="ECO:0000256" key="1">
    <source>
        <dbReference type="SAM" id="SignalP"/>
    </source>
</evidence>